<keyword evidence="15 16" id="KW-0739">Sodium transport</keyword>
<feature type="modified residue" description="FMN phosphoryl threonine" evidence="16 17">
    <location>
        <position position="229"/>
    </location>
</feature>
<dbReference type="PANTHER" id="PTHR30578">
    <property type="entry name" value="ELECTRON TRANSPORT COMPLEX PROTEIN RNFD"/>
    <property type="match status" value="1"/>
</dbReference>
<dbReference type="PANTHER" id="PTHR30578:SF1">
    <property type="entry name" value="NA(+)-TRANSLOCATING NADH-QUINONE REDUCTASE SUBUNIT B"/>
    <property type="match status" value="1"/>
</dbReference>
<dbReference type="PIRSF" id="PIRSF016055">
    <property type="entry name" value="NADH-UbQ_OxRdtase_B_su"/>
    <property type="match status" value="1"/>
</dbReference>
<comment type="subunit">
    <text evidence="16">Composed of six subunits; NqrA, NqrB, NqrC, NqrD, NqrE and NqrF.</text>
</comment>
<proteinExistence type="inferred from homology"/>
<dbReference type="KEGG" id="psti:SOO65_05285"/>
<comment type="function">
    <text evidence="16">NQR complex catalyzes the reduction of ubiquinone-1 to ubiquinol by two successive reactions, coupled with the transport of Na(+) ions from the cytoplasm to the periplasm. NqrA to NqrE are probably involved in the second step, the conversion of ubisemiquinone to ubiquinol.</text>
</comment>
<evidence type="ECO:0000256" key="9">
    <source>
        <dbReference type="ARBA" id="ARBA00022989"/>
    </source>
</evidence>
<feature type="transmembrane region" description="Helical" evidence="16">
    <location>
        <begin position="343"/>
        <end position="361"/>
    </location>
</feature>
<sequence>MKFLEHFLESKKPLFEKGGKLEKFYPLYEALDTFVYTPDSVTKTTAHVRDGLDLKRTMFTVVIALIPCILMALYNTGYQAHLVLETGKYVATGWRHDIFTSLGLVHDPASVVANMVYGLLFLLPIFLVCNITGGIVEVVFASIRKHEVNEGFLVTGWLIPLIVPPTMPLWQIAIGTAFGVIFGKEVFGGTGKNIFNPALMARAFLFFAYPAQISGDQPWVAVDGFSGATALSQVASGGIENLKISWMDAFLGLQAGSMGETSELACLIGAVILIGTGIGSWRIMLACLIGFIGMTSIFNAIGSTTNPMFNVPVAWQLVLGSFAFGAVFMATDPVSASMTNTGKWIYGILIGMLGVLIRVANPAYPEGWMLAILFMNAFSPTIDFFVMKANIKRRMARNV</sequence>
<keyword evidence="7 16" id="KW-0812">Transmembrane</keyword>
<comment type="similarity">
    <text evidence="16">Belongs to the NqrB/RnfD family.</text>
</comment>
<accession>A0AAX4HS45</accession>
<evidence type="ECO:0000256" key="6">
    <source>
        <dbReference type="ARBA" id="ARBA00022643"/>
    </source>
</evidence>
<name>A0AAX4HS45_9BACT</name>
<keyword evidence="1 16" id="KW-0813">Transport</keyword>
<gene>
    <name evidence="16" type="primary">nqrB</name>
    <name evidence="18" type="ORF">SOO65_05285</name>
</gene>
<evidence type="ECO:0000256" key="5">
    <source>
        <dbReference type="ARBA" id="ARBA00022630"/>
    </source>
</evidence>
<evidence type="ECO:0000256" key="7">
    <source>
        <dbReference type="ARBA" id="ARBA00022692"/>
    </source>
</evidence>
<keyword evidence="6 16" id="KW-0288">FMN</keyword>
<evidence type="ECO:0000313" key="19">
    <source>
        <dbReference type="Proteomes" id="UP001324634"/>
    </source>
</evidence>
<dbReference type="EC" id="7.2.1.1" evidence="16"/>
<dbReference type="GO" id="GO:0006814">
    <property type="term" value="P:sodium ion transport"/>
    <property type="evidence" value="ECO:0007669"/>
    <property type="project" value="UniProtKB-UniRule"/>
</dbReference>
<comment type="catalytic activity">
    <reaction evidence="16">
        <text>a ubiquinone + n Na(+)(in) + NADH + H(+) = a ubiquinol + n Na(+)(out) + NAD(+)</text>
        <dbReference type="Rhea" id="RHEA:47748"/>
        <dbReference type="Rhea" id="RHEA-COMP:9565"/>
        <dbReference type="Rhea" id="RHEA-COMP:9566"/>
        <dbReference type="ChEBI" id="CHEBI:15378"/>
        <dbReference type="ChEBI" id="CHEBI:16389"/>
        <dbReference type="ChEBI" id="CHEBI:17976"/>
        <dbReference type="ChEBI" id="CHEBI:29101"/>
        <dbReference type="ChEBI" id="CHEBI:57540"/>
        <dbReference type="ChEBI" id="CHEBI:57945"/>
        <dbReference type="EC" id="7.2.1.1"/>
    </reaction>
</comment>
<organism evidence="18 19">
    <name type="scientific">Peredibacter starrii</name>
    <dbReference type="NCBI Taxonomy" id="28202"/>
    <lineage>
        <taxon>Bacteria</taxon>
        <taxon>Pseudomonadati</taxon>
        <taxon>Bdellovibrionota</taxon>
        <taxon>Bacteriovoracia</taxon>
        <taxon>Bacteriovoracales</taxon>
        <taxon>Bacteriovoracaceae</taxon>
        <taxon>Peredibacter</taxon>
    </lineage>
</organism>
<evidence type="ECO:0000256" key="13">
    <source>
        <dbReference type="ARBA" id="ARBA00023075"/>
    </source>
</evidence>
<dbReference type="InterPro" id="IPR010966">
    <property type="entry name" value="NqrB"/>
</dbReference>
<comment type="cofactor">
    <cofactor evidence="16 17">
        <name>FMN</name>
        <dbReference type="ChEBI" id="CHEBI:58210"/>
    </cofactor>
</comment>
<protein>
    <recommendedName>
        <fullName evidence="16">Na(+)-translocating NADH-quinone reductase subunit B</fullName>
        <shortName evidence="16">Na(+)-NQR subunit B</shortName>
        <shortName evidence="16">Na(+)-translocating NQR subunit B</shortName>
        <ecNumber evidence="16">7.2.1.1</ecNumber>
    </recommendedName>
    <alternativeName>
        <fullName evidence="16">NQR complex subunit B</fullName>
    </alternativeName>
    <alternativeName>
        <fullName evidence="16">NQR-1 subunit B</fullName>
    </alternativeName>
</protein>
<evidence type="ECO:0000256" key="2">
    <source>
        <dbReference type="ARBA" id="ARBA00022475"/>
    </source>
</evidence>
<feature type="transmembrane region" description="Helical" evidence="16">
    <location>
        <begin position="313"/>
        <end position="331"/>
    </location>
</feature>
<dbReference type="Proteomes" id="UP001324634">
    <property type="component" value="Chromosome"/>
</dbReference>
<keyword evidence="2 16" id="KW-1003">Cell membrane</keyword>
<evidence type="ECO:0000256" key="1">
    <source>
        <dbReference type="ARBA" id="ARBA00022448"/>
    </source>
</evidence>
<keyword evidence="14 16" id="KW-0472">Membrane</keyword>
<dbReference type="AlphaFoldDB" id="A0AAX4HS45"/>
<evidence type="ECO:0000256" key="10">
    <source>
        <dbReference type="ARBA" id="ARBA00023027"/>
    </source>
</evidence>
<dbReference type="GO" id="GO:0016655">
    <property type="term" value="F:oxidoreductase activity, acting on NAD(P)H, quinone or similar compound as acceptor"/>
    <property type="evidence" value="ECO:0007669"/>
    <property type="project" value="UniProtKB-UniRule"/>
</dbReference>
<evidence type="ECO:0000256" key="15">
    <source>
        <dbReference type="ARBA" id="ARBA00023201"/>
    </source>
</evidence>
<evidence type="ECO:0000256" key="11">
    <source>
        <dbReference type="ARBA" id="ARBA00023053"/>
    </source>
</evidence>
<evidence type="ECO:0000256" key="4">
    <source>
        <dbReference type="ARBA" id="ARBA00022553"/>
    </source>
</evidence>
<evidence type="ECO:0000256" key="3">
    <source>
        <dbReference type="ARBA" id="ARBA00022519"/>
    </source>
</evidence>
<dbReference type="EMBL" id="CP139487">
    <property type="protein sequence ID" value="WPU66154.1"/>
    <property type="molecule type" value="Genomic_DNA"/>
</dbReference>
<comment type="caution">
    <text evidence="16">Lacks conserved residue(s) required for the propagation of feature annotation.</text>
</comment>
<feature type="transmembrane region" description="Helical" evidence="16">
    <location>
        <begin position="152"/>
        <end position="182"/>
    </location>
</feature>
<evidence type="ECO:0000256" key="16">
    <source>
        <dbReference type="HAMAP-Rule" id="MF_00426"/>
    </source>
</evidence>
<keyword evidence="13 16" id="KW-0830">Ubiquinone</keyword>
<dbReference type="RefSeq" id="WP_321398063.1">
    <property type="nucleotide sequence ID" value="NZ_CP139487.1"/>
</dbReference>
<keyword evidence="11 16" id="KW-0915">Sodium</keyword>
<evidence type="ECO:0000256" key="12">
    <source>
        <dbReference type="ARBA" id="ARBA00023065"/>
    </source>
</evidence>
<keyword evidence="19" id="KW-1185">Reference proteome</keyword>
<comment type="subcellular location">
    <subcellularLocation>
        <location evidence="16">Cell membrane</location>
        <topology evidence="16">Multi-pass membrane protein</topology>
    </subcellularLocation>
</comment>
<keyword evidence="4 16" id="KW-0597">Phosphoprotein</keyword>
<evidence type="ECO:0000313" key="18">
    <source>
        <dbReference type="EMBL" id="WPU66154.1"/>
    </source>
</evidence>
<feature type="transmembrane region" description="Helical" evidence="16">
    <location>
        <begin position="367"/>
        <end position="387"/>
    </location>
</feature>
<dbReference type="InterPro" id="IPR004338">
    <property type="entry name" value="NqrB/RnfD"/>
</dbReference>
<evidence type="ECO:0000256" key="14">
    <source>
        <dbReference type="ARBA" id="ARBA00023136"/>
    </source>
</evidence>
<keyword evidence="8 16" id="KW-1278">Translocase</keyword>
<dbReference type="GO" id="GO:0005886">
    <property type="term" value="C:plasma membrane"/>
    <property type="evidence" value="ECO:0007669"/>
    <property type="project" value="UniProtKB-SubCell"/>
</dbReference>
<reference evidence="18 19" key="1">
    <citation type="submission" date="2023-11" db="EMBL/GenBank/DDBJ databases">
        <title>Peredibacter starrii A3.12.</title>
        <authorList>
            <person name="Mitchell R.J."/>
        </authorList>
    </citation>
    <scope>NUCLEOTIDE SEQUENCE [LARGE SCALE GENOMIC DNA]</scope>
    <source>
        <strain evidence="18 19">A3.12</strain>
    </source>
</reference>
<dbReference type="GO" id="GO:0010181">
    <property type="term" value="F:FMN binding"/>
    <property type="evidence" value="ECO:0007669"/>
    <property type="project" value="InterPro"/>
</dbReference>
<dbReference type="NCBIfam" id="NF003756">
    <property type="entry name" value="PRK05349.1"/>
    <property type="match status" value="1"/>
</dbReference>
<feature type="transmembrane region" description="Helical" evidence="16">
    <location>
        <begin position="115"/>
        <end position="140"/>
    </location>
</feature>
<evidence type="ECO:0000256" key="8">
    <source>
        <dbReference type="ARBA" id="ARBA00022967"/>
    </source>
</evidence>
<feature type="transmembrane region" description="Helical" evidence="16">
    <location>
        <begin position="283"/>
        <end position="301"/>
    </location>
</feature>
<dbReference type="GO" id="GO:0055085">
    <property type="term" value="P:transmembrane transport"/>
    <property type="evidence" value="ECO:0007669"/>
    <property type="project" value="InterPro"/>
</dbReference>
<dbReference type="NCBIfam" id="TIGR01937">
    <property type="entry name" value="nqrB"/>
    <property type="match status" value="1"/>
</dbReference>
<keyword evidence="9 16" id="KW-1133">Transmembrane helix</keyword>
<keyword evidence="3" id="KW-0997">Cell inner membrane</keyword>
<dbReference type="GO" id="GO:0022904">
    <property type="term" value="P:respiratory electron transport chain"/>
    <property type="evidence" value="ECO:0007669"/>
    <property type="project" value="InterPro"/>
</dbReference>
<keyword evidence="12 16" id="KW-0406">Ion transport</keyword>
<dbReference type="Pfam" id="PF03116">
    <property type="entry name" value="NQR2_RnfD_RnfE"/>
    <property type="match status" value="1"/>
</dbReference>
<evidence type="ECO:0000256" key="17">
    <source>
        <dbReference type="PIRSR" id="PIRSR016055-50"/>
    </source>
</evidence>
<keyword evidence="10 16" id="KW-0520">NAD</keyword>
<keyword evidence="5 16" id="KW-0285">Flavoprotein</keyword>
<feature type="transmembrane region" description="Helical" evidence="16">
    <location>
        <begin position="57"/>
        <end position="74"/>
    </location>
</feature>
<dbReference type="HAMAP" id="MF_00426">
    <property type="entry name" value="NqrB"/>
    <property type="match status" value="1"/>
</dbReference>